<organism evidence="22 23">
    <name type="scientific">Drosophila guanche</name>
    <name type="common">Fruit fly</name>
    <dbReference type="NCBI Taxonomy" id="7266"/>
    <lineage>
        <taxon>Eukaryota</taxon>
        <taxon>Metazoa</taxon>
        <taxon>Ecdysozoa</taxon>
        <taxon>Arthropoda</taxon>
        <taxon>Hexapoda</taxon>
        <taxon>Insecta</taxon>
        <taxon>Pterygota</taxon>
        <taxon>Neoptera</taxon>
        <taxon>Endopterygota</taxon>
        <taxon>Diptera</taxon>
        <taxon>Brachycera</taxon>
        <taxon>Muscomorpha</taxon>
        <taxon>Ephydroidea</taxon>
        <taxon>Drosophilidae</taxon>
        <taxon>Drosophila</taxon>
        <taxon>Sophophora</taxon>
    </lineage>
</organism>
<evidence type="ECO:0000256" key="8">
    <source>
        <dbReference type="ARBA" id="ARBA00023128"/>
    </source>
</evidence>
<dbReference type="PRINTS" id="PR00927">
    <property type="entry name" value="ADPTRNSLCASE"/>
</dbReference>
<dbReference type="GO" id="GO:1990544">
    <property type="term" value="P:mitochondrial ATP transmembrane transport"/>
    <property type="evidence" value="ECO:0007669"/>
    <property type="project" value="InterPro"/>
</dbReference>
<keyword evidence="7" id="KW-1133">Transmembrane helix</keyword>
<comment type="subcellular location">
    <subcellularLocation>
        <location evidence="1">Mitochondrion inner membrane</location>
        <topology evidence="1">Multi-pass membrane protein</topology>
    </subcellularLocation>
</comment>
<feature type="repeat" description="Solcar" evidence="20">
    <location>
        <begin position="112"/>
        <end position="198"/>
    </location>
</feature>
<dbReference type="InterPro" id="IPR018108">
    <property type="entry name" value="MCP_transmembrane"/>
</dbReference>
<evidence type="ECO:0000256" key="15">
    <source>
        <dbReference type="ARBA" id="ARBA00048003"/>
    </source>
</evidence>
<keyword evidence="5" id="KW-0677">Repeat</keyword>
<evidence type="ECO:0000256" key="2">
    <source>
        <dbReference type="ARBA" id="ARBA00006375"/>
    </source>
</evidence>
<gene>
    <name evidence="22" type="ORF">DGUA_6G004392</name>
</gene>
<dbReference type="SUPFAM" id="SSF103506">
    <property type="entry name" value="Mitochondrial carrier"/>
    <property type="match status" value="1"/>
</dbReference>
<feature type="repeat" description="Solcar" evidence="20">
    <location>
        <begin position="207"/>
        <end position="296"/>
    </location>
</feature>
<dbReference type="OMA" id="KPYFHFG"/>
<reference evidence="23" key="1">
    <citation type="submission" date="2018-01" db="EMBL/GenBank/DDBJ databases">
        <authorList>
            <person name="Alioto T."/>
            <person name="Alioto T."/>
        </authorList>
    </citation>
    <scope>NUCLEOTIDE SEQUENCE [LARGE SCALE GENOMIC DNA]</scope>
</reference>
<comment type="function">
    <text evidence="13">Transports dicarboxylates across the inner membranes of mitochondria by a counter-exchange mechanism. Can transport 2-oxoadipate (2-oxohexanedioate), 2-oxoglutarate, adipate (hexanedioate), glutarate, and to a lesser extent, pimelate (heptanedioate), 2-oxopimelate (2-oxoheptanedioate), 2-aminoadipate (2-aminohexanedioate), oxaloacetate, and citrate. Plays a central role in catabolism of lysine, hydroxylysine, and tryptophan, by transporting common metabolite intermediates (such as 2-oxoadipate) into the mitochondria, where it is converted into acetyl-CoA and can enter the citric acid (TCA) cycle.</text>
</comment>
<evidence type="ECO:0000256" key="6">
    <source>
        <dbReference type="ARBA" id="ARBA00022792"/>
    </source>
</evidence>
<evidence type="ECO:0000313" key="23">
    <source>
        <dbReference type="Proteomes" id="UP000268350"/>
    </source>
</evidence>
<dbReference type="PROSITE" id="PS50920">
    <property type="entry name" value="SOLCAR"/>
    <property type="match status" value="3"/>
</dbReference>
<comment type="catalytic activity">
    <reaction evidence="15">
        <text>citrate(in) + 2-oxoglutarate(out) = citrate(out) + 2-oxoglutarate(in)</text>
        <dbReference type="Rhea" id="RHEA:71763"/>
        <dbReference type="ChEBI" id="CHEBI:16810"/>
        <dbReference type="ChEBI" id="CHEBI:16947"/>
    </reaction>
</comment>
<dbReference type="AlphaFoldDB" id="A0A3B0JUR5"/>
<accession>A0A3B0JUR5</accession>
<comment type="catalytic activity">
    <reaction evidence="18">
        <text>glutarate(in) + 2-oxoglutarate(out) = glutarate(out) + 2-oxoglutarate(in)</text>
        <dbReference type="Rhea" id="RHEA:71751"/>
        <dbReference type="ChEBI" id="CHEBI:16810"/>
        <dbReference type="ChEBI" id="CHEBI:30921"/>
    </reaction>
</comment>
<proteinExistence type="inferred from homology"/>
<dbReference type="PANTHER" id="PTHR46356">
    <property type="entry name" value="MITOCHONDRIAL 2-OXODICARBOXYLATE CARRIER"/>
    <property type="match status" value="1"/>
</dbReference>
<protein>
    <recommendedName>
        <fullName evidence="11">Mitochondrial 2-oxodicarboxylate carrier</fullName>
    </recommendedName>
    <alternativeName>
        <fullName evidence="12">Solute carrier family 25 member 21</fullName>
    </alternativeName>
</protein>
<keyword evidence="9 20" id="KW-0472">Membrane</keyword>
<evidence type="ECO:0000313" key="22">
    <source>
        <dbReference type="EMBL" id="SPP85845.1"/>
    </source>
</evidence>
<dbReference type="GO" id="GO:0140021">
    <property type="term" value="P:mitochondrial ADP transmembrane transport"/>
    <property type="evidence" value="ECO:0007669"/>
    <property type="project" value="InterPro"/>
</dbReference>
<evidence type="ECO:0000256" key="5">
    <source>
        <dbReference type="ARBA" id="ARBA00022737"/>
    </source>
</evidence>
<dbReference type="PRINTS" id="PR00926">
    <property type="entry name" value="MITOCARRIER"/>
</dbReference>
<dbReference type="InterPro" id="IPR051752">
    <property type="entry name" value="Mito_2-oxodicarb_carrier"/>
</dbReference>
<comment type="catalytic activity">
    <reaction evidence="17">
        <text>2-oxoheptanedioate(in) + 2-oxoglutarate(out) = 2-oxoheptanedioate(out) + 2-oxoglutarate(in)</text>
        <dbReference type="Rhea" id="RHEA:71755"/>
        <dbReference type="ChEBI" id="CHEBI:16810"/>
        <dbReference type="ChEBI" id="CHEBI:72701"/>
    </reaction>
</comment>
<dbReference type="Pfam" id="PF00153">
    <property type="entry name" value="Mito_carr"/>
    <property type="match status" value="3"/>
</dbReference>
<keyword evidence="3 21" id="KW-0813">Transport</keyword>
<evidence type="ECO:0000256" key="20">
    <source>
        <dbReference type="PROSITE-ProRule" id="PRU00282"/>
    </source>
</evidence>
<evidence type="ECO:0000256" key="9">
    <source>
        <dbReference type="ARBA" id="ARBA00023136"/>
    </source>
</evidence>
<dbReference type="Proteomes" id="UP000268350">
    <property type="component" value="Unassembled WGS sequence"/>
</dbReference>
<evidence type="ECO:0000256" key="14">
    <source>
        <dbReference type="ARBA" id="ARBA00047537"/>
    </source>
</evidence>
<evidence type="ECO:0000256" key="7">
    <source>
        <dbReference type="ARBA" id="ARBA00022989"/>
    </source>
</evidence>
<keyword evidence="6" id="KW-0999">Mitochondrion inner membrane</keyword>
<feature type="repeat" description="Solcar" evidence="20">
    <location>
        <begin position="13"/>
        <end position="104"/>
    </location>
</feature>
<evidence type="ECO:0000256" key="4">
    <source>
        <dbReference type="ARBA" id="ARBA00022692"/>
    </source>
</evidence>
<evidence type="ECO:0000256" key="16">
    <source>
        <dbReference type="ARBA" id="ARBA00048303"/>
    </source>
</evidence>
<dbReference type="STRING" id="7266.A0A3B0JUR5"/>
<comment type="catalytic activity">
    <reaction evidence="14">
        <text>heptanedioate(in) + 2-oxoglutarate(out) = heptanedioate(out) + 2-oxoglutarate(in)</text>
        <dbReference type="Rhea" id="RHEA:71759"/>
        <dbReference type="ChEBI" id="CHEBI:16810"/>
        <dbReference type="ChEBI" id="CHEBI:36165"/>
    </reaction>
</comment>
<dbReference type="Gene3D" id="1.50.40.10">
    <property type="entry name" value="Mitochondrial carrier domain"/>
    <property type="match status" value="1"/>
</dbReference>
<evidence type="ECO:0000256" key="21">
    <source>
        <dbReference type="RuleBase" id="RU000488"/>
    </source>
</evidence>
<dbReference type="InterPro" id="IPR002067">
    <property type="entry name" value="MCP"/>
</dbReference>
<evidence type="ECO:0000256" key="13">
    <source>
        <dbReference type="ARBA" id="ARBA00046087"/>
    </source>
</evidence>
<dbReference type="OrthoDB" id="434783at2759"/>
<comment type="catalytic activity">
    <reaction evidence="16">
        <text>L-2-aminoadipate(in) + 2-oxoglutarate(out) = L-2-aminoadipate(out) + 2-oxoglutarate(in)</text>
        <dbReference type="Rhea" id="RHEA:71747"/>
        <dbReference type="ChEBI" id="CHEBI:16810"/>
        <dbReference type="ChEBI" id="CHEBI:58672"/>
    </reaction>
</comment>
<evidence type="ECO:0000256" key="10">
    <source>
        <dbReference type="ARBA" id="ARBA00036018"/>
    </source>
</evidence>
<evidence type="ECO:0000256" key="12">
    <source>
        <dbReference type="ARBA" id="ARBA00041874"/>
    </source>
</evidence>
<evidence type="ECO:0000256" key="11">
    <source>
        <dbReference type="ARBA" id="ARBA00039747"/>
    </source>
</evidence>
<evidence type="ECO:0000256" key="18">
    <source>
        <dbReference type="ARBA" id="ARBA00048920"/>
    </source>
</evidence>
<dbReference type="InterPro" id="IPR002113">
    <property type="entry name" value="ADT_euk_type"/>
</dbReference>
<keyword evidence="8" id="KW-0496">Mitochondrion</keyword>
<name>A0A3B0JUR5_DROGU</name>
<dbReference type="GO" id="GO:0005471">
    <property type="term" value="F:ATP:ADP antiporter activity"/>
    <property type="evidence" value="ECO:0007669"/>
    <property type="project" value="InterPro"/>
</dbReference>
<dbReference type="InterPro" id="IPR023395">
    <property type="entry name" value="MCP_dom_sf"/>
</dbReference>
<comment type="catalytic activity">
    <reaction evidence="10">
        <text>2-oxoadipate(in) + 2-oxoglutarate(out) = 2-oxoadipate(out) + 2-oxoglutarate(in)</text>
        <dbReference type="Rhea" id="RHEA:71739"/>
        <dbReference type="ChEBI" id="CHEBI:16810"/>
        <dbReference type="ChEBI" id="CHEBI:57499"/>
    </reaction>
</comment>
<sequence length="302" mass="33521">MNGTQKEPEPGKSKALLQFLAGGSAGLLELLLLHPLDVVKTRIQLQGVHANPEQLQYSGVMDCISKIYHYEGVSGFWKGIVPPICSETPKRACKFVIYEQFKPLFLFGAPQPTALTHAMAGALAGTLECAILNPFEVVKITQQAYRKDSLNTLNVAGKIIRNDGFGIKGLYRGITALMLRNAIFHFAYFGLYQGLKDELPAYEDRFAEFLRRGAIGFFASIVSSVFSVTFDVAKSRIQGPQPIKGTIKYKWTAPTIWTIYTEEGFRALFKGLSVKMMRAGPGGAILMLAYEYGFEYLTIKYC</sequence>
<evidence type="ECO:0000256" key="1">
    <source>
        <dbReference type="ARBA" id="ARBA00004448"/>
    </source>
</evidence>
<dbReference type="EMBL" id="OUUW01000010">
    <property type="protein sequence ID" value="SPP85845.1"/>
    <property type="molecule type" value="Genomic_DNA"/>
</dbReference>
<evidence type="ECO:0000256" key="19">
    <source>
        <dbReference type="ARBA" id="ARBA00048998"/>
    </source>
</evidence>
<comment type="similarity">
    <text evidence="2 21">Belongs to the mitochondrial carrier (TC 2.A.29) family.</text>
</comment>
<dbReference type="GO" id="GO:0005743">
    <property type="term" value="C:mitochondrial inner membrane"/>
    <property type="evidence" value="ECO:0007669"/>
    <property type="project" value="UniProtKB-SubCell"/>
</dbReference>
<keyword evidence="4 20" id="KW-0812">Transmembrane</keyword>
<keyword evidence="23" id="KW-1185">Reference proteome</keyword>
<dbReference type="PANTHER" id="PTHR46356:SF1">
    <property type="entry name" value="MITOCHONDRIAL 2-OXODICARBOXYLATE CARRIER"/>
    <property type="match status" value="1"/>
</dbReference>
<evidence type="ECO:0000256" key="3">
    <source>
        <dbReference type="ARBA" id="ARBA00022448"/>
    </source>
</evidence>
<evidence type="ECO:0000256" key="17">
    <source>
        <dbReference type="ARBA" id="ARBA00048581"/>
    </source>
</evidence>
<comment type="catalytic activity">
    <reaction evidence="19">
        <text>hexanedioate(in) + 2-oxoglutarate(out) = hexanedioate(out) + 2-oxoglutarate(in)</text>
        <dbReference type="Rhea" id="RHEA:71743"/>
        <dbReference type="ChEBI" id="CHEBI:16810"/>
        <dbReference type="ChEBI" id="CHEBI:17128"/>
    </reaction>
</comment>